<feature type="transmembrane region" description="Helical" evidence="1">
    <location>
        <begin position="128"/>
        <end position="145"/>
    </location>
</feature>
<dbReference type="Proteomes" id="UP000677918">
    <property type="component" value="Unassembled WGS sequence"/>
</dbReference>
<feature type="transmembrane region" description="Helical" evidence="1">
    <location>
        <begin position="58"/>
        <end position="82"/>
    </location>
</feature>
<keyword evidence="3" id="KW-1185">Reference proteome</keyword>
<accession>A0A8J4H5G6</accession>
<evidence type="ECO:0000313" key="3">
    <source>
        <dbReference type="Proteomes" id="UP000677918"/>
    </source>
</evidence>
<protein>
    <submittedName>
        <fullName evidence="2">Uncharacterized protein</fullName>
    </submittedName>
</protein>
<feature type="transmembrane region" description="Helical" evidence="1">
    <location>
        <begin position="103"/>
        <end position="122"/>
    </location>
</feature>
<evidence type="ECO:0000313" key="2">
    <source>
        <dbReference type="EMBL" id="GIQ71174.1"/>
    </source>
</evidence>
<keyword evidence="1" id="KW-1133">Transmembrane helix</keyword>
<dbReference type="EMBL" id="BOVK01000072">
    <property type="protein sequence ID" value="GIQ71174.1"/>
    <property type="molecule type" value="Genomic_DNA"/>
</dbReference>
<organism evidence="2 3">
    <name type="scientific">Xylanibacillus composti</name>
    <dbReference type="NCBI Taxonomy" id="1572762"/>
    <lineage>
        <taxon>Bacteria</taxon>
        <taxon>Bacillati</taxon>
        <taxon>Bacillota</taxon>
        <taxon>Bacilli</taxon>
        <taxon>Bacillales</taxon>
        <taxon>Paenibacillaceae</taxon>
        <taxon>Xylanibacillus</taxon>
    </lineage>
</organism>
<comment type="caution">
    <text evidence="2">The sequence shown here is derived from an EMBL/GenBank/DDBJ whole genome shotgun (WGS) entry which is preliminary data.</text>
</comment>
<reference evidence="2" key="1">
    <citation type="submission" date="2021-04" db="EMBL/GenBank/DDBJ databases">
        <title>Draft genome sequence of Xylanibacillus composti strain K13.</title>
        <authorList>
            <person name="Uke A."/>
            <person name="Chhe C."/>
            <person name="Baramee S."/>
            <person name="Kosugi A."/>
        </authorList>
    </citation>
    <scope>NUCLEOTIDE SEQUENCE</scope>
    <source>
        <strain evidence="2">K13</strain>
    </source>
</reference>
<dbReference type="RefSeq" id="WP_213413972.1">
    <property type="nucleotide sequence ID" value="NZ_BOVK01000072.1"/>
</dbReference>
<evidence type="ECO:0000256" key="1">
    <source>
        <dbReference type="SAM" id="Phobius"/>
    </source>
</evidence>
<keyword evidence="1" id="KW-0472">Membrane</keyword>
<feature type="transmembrane region" description="Helical" evidence="1">
    <location>
        <begin position="32"/>
        <end position="52"/>
    </location>
</feature>
<sequence length="157" mass="17563">MKLDCTLILIYKVPNIAIKLEKDTQKRVRSELTVPAIAAVLPLILFAVRGFILSYNLGYVISVAAFAALAVGVVFIFVGNLVPSLLQGSHTWPKLPEQVQRKLARFQGRLVFVLGILFVLLAFLPSPIIFPAFFVLFVGFLLISLRQWMRYARTASE</sequence>
<gene>
    <name evidence="2" type="ORF">XYCOK13_39980</name>
</gene>
<proteinExistence type="predicted"/>
<keyword evidence="1" id="KW-0812">Transmembrane</keyword>
<name>A0A8J4H5G6_9BACL</name>
<dbReference type="AlphaFoldDB" id="A0A8J4H5G6"/>